<protein>
    <recommendedName>
        <fullName evidence="11">EGF-like domain-containing protein</fullName>
    </recommendedName>
</protein>
<dbReference type="OrthoDB" id="5953235at2759"/>
<feature type="domain" description="EGF-like" evidence="11">
    <location>
        <begin position="312"/>
        <end position="348"/>
    </location>
</feature>
<dbReference type="FunFam" id="2.10.25.10:FF:000045">
    <property type="entry name" value="Slit guidance ligand 2"/>
    <property type="match status" value="1"/>
</dbReference>
<feature type="compositionally biased region" description="Polar residues" evidence="10">
    <location>
        <begin position="575"/>
        <end position="593"/>
    </location>
</feature>
<dbReference type="Pfam" id="PF13385">
    <property type="entry name" value="Laminin_G_3"/>
    <property type="match status" value="1"/>
</dbReference>
<dbReference type="PROSITE" id="PS01186">
    <property type="entry name" value="EGF_2"/>
    <property type="match status" value="3"/>
</dbReference>
<feature type="domain" description="EGF-like" evidence="11">
    <location>
        <begin position="274"/>
        <end position="310"/>
    </location>
</feature>
<dbReference type="FunFam" id="2.10.25.10:FF:000327">
    <property type="entry name" value="neurogenic locus notch homolog protein 4"/>
    <property type="match status" value="1"/>
</dbReference>
<feature type="disulfide bond" evidence="9">
    <location>
        <begin position="224"/>
        <end position="233"/>
    </location>
</feature>
<dbReference type="InterPro" id="IPR000742">
    <property type="entry name" value="EGF"/>
</dbReference>
<dbReference type="Gene3D" id="2.10.50.10">
    <property type="entry name" value="Tumor Necrosis Factor Receptor, subunit A, domain 2"/>
    <property type="match status" value="2"/>
</dbReference>
<dbReference type="SUPFAM" id="SSF49899">
    <property type="entry name" value="Concanavalin A-like lectins/glucanases"/>
    <property type="match status" value="1"/>
</dbReference>
<dbReference type="PANTHER" id="PTHR12916">
    <property type="entry name" value="CYTOCHROME C OXIDASE POLYPEPTIDE VIC-2"/>
    <property type="match status" value="1"/>
</dbReference>
<keyword evidence="7 9" id="KW-1015">Disulfide bond</keyword>
<dbReference type="InterPro" id="IPR001881">
    <property type="entry name" value="EGF-like_Ca-bd_dom"/>
</dbReference>
<reference evidence="14" key="1">
    <citation type="submission" date="2012-12" db="EMBL/GenBank/DDBJ databases">
        <authorList>
            <person name="Hellsten U."/>
            <person name="Grimwood J."/>
            <person name="Chapman J.A."/>
            <person name="Shapiro H."/>
            <person name="Aerts A."/>
            <person name="Otillar R.P."/>
            <person name="Terry A.Y."/>
            <person name="Boore J.L."/>
            <person name="Simakov O."/>
            <person name="Marletaz F."/>
            <person name="Cho S.-J."/>
            <person name="Edsinger-Gonzales E."/>
            <person name="Havlak P."/>
            <person name="Kuo D.-H."/>
            <person name="Larsson T."/>
            <person name="Lv J."/>
            <person name="Arendt D."/>
            <person name="Savage R."/>
            <person name="Osoegawa K."/>
            <person name="de Jong P."/>
            <person name="Lindberg D.R."/>
            <person name="Seaver E.C."/>
            <person name="Weisblat D.A."/>
            <person name="Putnam N.H."/>
            <person name="Grigoriev I.V."/>
            <person name="Rokhsar D.S."/>
        </authorList>
    </citation>
    <scope>NUCLEOTIDE SEQUENCE</scope>
</reference>
<keyword evidence="8" id="KW-0325">Glycoprotein</keyword>
<dbReference type="EnsemblMetazoa" id="HelroT158374">
    <property type="protein sequence ID" value="HelroP158374"/>
    <property type="gene ID" value="HelroG158374"/>
</dbReference>
<keyword evidence="14" id="KW-1185">Reference proteome</keyword>
<evidence type="ECO:0000313" key="13">
    <source>
        <dbReference type="EnsemblMetazoa" id="HelroP158374"/>
    </source>
</evidence>
<comment type="subcellular location">
    <subcellularLocation>
        <location evidence="1">Secreted</location>
        <location evidence="1">Extracellular space</location>
        <location evidence="1">Extracellular matrix</location>
    </subcellularLocation>
</comment>
<dbReference type="KEGG" id="hro:HELRODRAFT_158374"/>
<dbReference type="GO" id="GO:0005112">
    <property type="term" value="F:Notch binding"/>
    <property type="evidence" value="ECO:0000318"/>
    <property type="project" value="GO_Central"/>
</dbReference>
<dbReference type="GO" id="GO:0050877">
    <property type="term" value="P:nervous system process"/>
    <property type="evidence" value="ECO:0007669"/>
    <property type="project" value="UniProtKB-ARBA"/>
</dbReference>
<dbReference type="SUPFAM" id="SSF57196">
    <property type="entry name" value="EGF/Laminin"/>
    <property type="match status" value="2"/>
</dbReference>
<dbReference type="Pfam" id="PF00008">
    <property type="entry name" value="EGF"/>
    <property type="match status" value="5"/>
</dbReference>
<dbReference type="PROSITE" id="PS00010">
    <property type="entry name" value="ASX_HYDROXYL"/>
    <property type="match status" value="5"/>
</dbReference>
<gene>
    <name evidence="13" type="primary">20197852</name>
    <name evidence="12" type="ORF">HELRODRAFT_158374</name>
</gene>
<dbReference type="SUPFAM" id="SSF57184">
    <property type="entry name" value="Growth factor receptor domain"/>
    <property type="match status" value="1"/>
</dbReference>
<dbReference type="Gene3D" id="2.10.25.10">
    <property type="entry name" value="Laminin"/>
    <property type="match status" value="6"/>
</dbReference>
<dbReference type="PANTHER" id="PTHR12916:SF4">
    <property type="entry name" value="UNINFLATABLE, ISOFORM C"/>
    <property type="match status" value="1"/>
</dbReference>
<feature type="domain" description="EGF-like" evidence="11">
    <location>
        <begin position="350"/>
        <end position="386"/>
    </location>
</feature>
<dbReference type="GO" id="GO:0051241">
    <property type="term" value="P:negative regulation of multicellular organismal process"/>
    <property type="evidence" value="ECO:0007669"/>
    <property type="project" value="UniProtKB-ARBA"/>
</dbReference>
<dbReference type="Gene3D" id="2.60.120.200">
    <property type="match status" value="1"/>
</dbReference>
<dbReference type="FunFam" id="2.10.25.10:FF:000122">
    <property type="entry name" value="Protein crumbs homolog 2"/>
    <property type="match status" value="1"/>
</dbReference>
<dbReference type="eggNOG" id="KOG1217">
    <property type="taxonomic scope" value="Eukaryota"/>
</dbReference>
<dbReference type="SMART" id="SM00179">
    <property type="entry name" value="EGF_CA"/>
    <property type="match status" value="6"/>
</dbReference>
<dbReference type="GO" id="GO:0005509">
    <property type="term" value="F:calcium ion binding"/>
    <property type="evidence" value="ECO:0007669"/>
    <property type="project" value="InterPro"/>
</dbReference>
<feature type="disulfide bond" evidence="9">
    <location>
        <begin position="262"/>
        <end position="271"/>
    </location>
</feature>
<name>T1EMQ2_HELRO</name>
<dbReference type="Pfam" id="PF07699">
    <property type="entry name" value="Ephrin_rec_like"/>
    <property type="match status" value="2"/>
</dbReference>
<dbReference type="AlphaFoldDB" id="T1EMQ2"/>
<evidence type="ECO:0000313" key="14">
    <source>
        <dbReference type="Proteomes" id="UP000015101"/>
    </source>
</evidence>
<dbReference type="InterPro" id="IPR009030">
    <property type="entry name" value="Growth_fac_rcpt_cys_sf"/>
</dbReference>
<keyword evidence="5" id="KW-0732">Signal</keyword>
<evidence type="ECO:0000256" key="7">
    <source>
        <dbReference type="ARBA" id="ARBA00023157"/>
    </source>
</evidence>
<evidence type="ECO:0000313" key="12">
    <source>
        <dbReference type="EMBL" id="ESO11989.1"/>
    </source>
</evidence>
<dbReference type="FunFam" id="2.10.50.10:FF:000018">
    <property type="entry name" value="Sushi, von Willebrand factor type A, EGF and pentraxin domain-containing 1"/>
    <property type="match status" value="1"/>
</dbReference>
<keyword evidence="4 9" id="KW-0245">EGF-like domain</keyword>
<dbReference type="PRINTS" id="PR00010">
    <property type="entry name" value="EGFBLOOD"/>
</dbReference>
<feature type="domain" description="EGF-like" evidence="11">
    <location>
        <begin position="138"/>
        <end position="174"/>
    </location>
</feature>
<feature type="region of interest" description="Disordered" evidence="10">
    <location>
        <begin position="575"/>
        <end position="597"/>
    </location>
</feature>
<sequence length="623" mass="68485">MFFNVTSETCETCPISQCLPGSFSFDGLEPCWTCDVSSYQHMYAQVECFQCAANLTTLKRGSRSSSDCKGQCEEGYISKSGLEPCLACPKGYYQPGKGGSLCMACPSNTTTTEVGATSCSQQFEALQASTNHNENDLVMNDCFSMPCLNGGSCAVMFLSYQCTCLLGWTDDMVLTLTNRFGFDKVVENLLKGMNCEIEVNECLSEPCLNGGTCSDQLNGYSCNCLPGFAGASCERDVDECASMPCLHNSTCLDFVNRFHCICQPDYTGSFCETVVDDCLSITCFNGGTCVDEIAGYTCICDEGYLGVHCEVEINECRSNPCLRGATCVDLVAGFSCKCEDGYGGLLCADDLDECLSNPCLNNATCIDHEAHYKCNCQPSYGGTNCENKLSSNFDLTFSFASVTNYAFVENALRSGVVEKLSVAFWMKNGDTDSQGTPFSYSTKDHENAFTLTDYNGFVLYINGQSKVTDVTCNDGRWHHIAILWSGRDWAIYKDAIKVDSGQMKVKKTEKLRKLTMGQWVTVFGWVNVSLVRTFDSLTHQQKGEERLNIPNKTDDNMQLEDLILNTVVAKEGRSNSESLPFENTTHVTDVSEQPSKKAKSSFAWFQIQNIGVNKAKSETKSVF</sequence>
<dbReference type="PROSITE" id="PS00022">
    <property type="entry name" value="EGF_1"/>
    <property type="match status" value="5"/>
</dbReference>
<feature type="domain" description="EGF-like" evidence="11">
    <location>
        <begin position="236"/>
        <end position="272"/>
    </location>
</feature>
<feature type="disulfide bond" evidence="9">
    <location>
        <begin position="338"/>
        <end position="347"/>
    </location>
</feature>
<evidence type="ECO:0000259" key="11">
    <source>
        <dbReference type="PROSITE" id="PS50026"/>
    </source>
</evidence>
<dbReference type="Proteomes" id="UP000015101">
    <property type="component" value="Unassembled WGS sequence"/>
</dbReference>
<dbReference type="PROSITE" id="PS50026">
    <property type="entry name" value="EGF_3"/>
    <property type="match status" value="6"/>
</dbReference>
<dbReference type="InterPro" id="IPR011641">
    <property type="entry name" value="Tyr-kin_ephrin_A/B_rcpt-like"/>
</dbReference>
<feature type="domain" description="EGF-like" evidence="11">
    <location>
        <begin position="198"/>
        <end position="234"/>
    </location>
</feature>
<evidence type="ECO:0000256" key="1">
    <source>
        <dbReference type="ARBA" id="ARBA00004498"/>
    </source>
</evidence>
<evidence type="ECO:0000256" key="5">
    <source>
        <dbReference type="ARBA" id="ARBA00022729"/>
    </source>
</evidence>
<dbReference type="InterPro" id="IPR013032">
    <property type="entry name" value="EGF-like_CS"/>
</dbReference>
<dbReference type="FunFam" id="2.10.25.10:FF:000143">
    <property type="entry name" value="Protein crumbs 1"/>
    <property type="match status" value="1"/>
</dbReference>
<accession>T1EMQ2</accession>
<feature type="disulfide bond" evidence="9">
    <location>
        <begin position="300"/>
        <end position="309"/>
    </location>
</feature>
<evidence type="ECO:0000256" key="6">
    <source>
        <dbReference type="ARBA" id="ARBA00022737"/>
    </source>
</evidence>
<evidence type="ECO:0000256" key="3">
    <source>
        <dbReference type="ARBA" id="ARBA00022530"/>
    </source>
</evidence>
<dbReference type="STRING" id="6412.T1EMQ2"/>
<dbReference type="CTD" id="20197852"/>
<dbReference type="InParanoid" id="T1EMQ2"/>
<dbReference type="CDD" id="cd00054">
    <property type="entry name" value="EGF_CA"/>
    <property type="match status" value="5"/>
</dbReference>
<dbReference type="HOGENOM" id="CLU_438944_0_0_1"/>
<evidence type="ECO:0000256" key="10">
    <source>
        <dbReference type="SAM" id="MobiDB-lite"/>
    </source>
</evidence>
<dbReference type="InterPro" id="IPR018097">
    <property type="entry name" value="EGF_Ca-bd_CS"/>
</dbReference>
<keyword evidence="6" id="KW-0677">Repeat</keyword>
<dbReference type="SMART" id="SM00181">
    <property type="entry name" value="EGF"/>
    <property type="match status" value="6"/>
</dbReference>
<feature type="disulfide bond" evidence="9">
    <location>
        <begin position="376"/>
        <end position="385"/>
    </location>
</feature>
<dbReference type="EMBL" id="AMQM01000023">
    <property type="status" value="NOT_ANNOTATED_CDS"/>
    <property type="molecule type" value="Genomic_DNA"/>
</dbReference>
<dbReference type="PROSITE" id="PS01187">
    <property type="entry name" value="EGF_CA"/>
    <property type="match status" value="2"/>
</dbReference>
<evidence type="ECO:0000256" key="8">
    <source>
        <dbReference type="ARBA" id="ARBA00023180"/>
    </source>
</evidence>
<comment type="caution">
    <text evidence="9">Lacks conserved residue(s) required for the propagation of feature annotation.</text>
</comment>
<dbReference type="Pfam" id="PF12661">
    <property type="entry name" value="hEGF"/>
    <property type="match status" value="1"/>
</dbReference>
<evidence type="ECO:0000256" key="9">
    <source>
        <dbReference type="PROSITE-ProRule" id="PRU00076"/>
    </source>
</evidence>
<evidence type="ECO:0000256" key="2">
    <source>
        <dbReference type="ARBA" id="ARBA00022525"/>
    </source>
</evidence>
<proteinExistence type="predicted"/>
<dbReference type="EMBL" id="KB095811">
    <property type="protein sequence ID" value="ESO11989.1"/>
    <property type="molecule type" value="Genomic_DNA"/>
</dbReference>
<organism evidence="13 14">
    <name type="scientific">Helobdella robusta</name>
    <name type="common">Californian leech</name>
    <dbReference type="NCBI Taxonomy" id="6412"/>
    <lineage>
        <taxon>Eukaryota</taxon>
        <taxon>Metazoa</taxon>
        <taxon>Spiralia</taxon>
        <taxon>Lophotrochozoa</taxon>
        <taxon>Annelida</taxon>
        <taxon>Clitellata</taxon>
        <taxon>Hirudinea</taxon>
        <taxon>Rhynchobdellida</taxon>
        <taxon>Glossiphoniidae</taxon>
        <taxon>Helobdella</taxon>
    </lineage>
</organism>
<dbReference type="GO" id="GO:0051240">
    <property type="term" value="P:positive regulation of multicellular organismal process"/>
    <property type="evidence" value="ECO:0007669"/>
    <property type="project" value="UniProtKB-ARBA"/>
</dbReference>
<reference evidence="12 14" key="2">
    <citation type="journal article" date="2013" name="Nature">
        <title>Insights into bilaterian evolution from three spiralian genomes.</title>
        <authorList>
            <person name="Simakov O."/>
            <person name="Marletaz F."/>
            <person name="Cho S.J."/>
            <person name="Edsinger-Gonzales E."/>
            <person name="Havlak P."/>
            <person name="Hellsten U."/>
            <person name="Kuo D.H."/>
            <person name="Larsson T."/>
            <person name="Lv J."/>
            <person name="Arendt D."/>
            <person name="Savage R."/>
            <person name="Osoegawa K."/>
            <person name="de Jong P."/>
            <person name="Grimwood J."/>
            <person name="Chapman J.A."/>
            <person name="Shapiro H."/>
            <person name="Aerts A."/>
            <person name="Otillar R.P."/>
            <person name="Terry A.Y."/>
            <person name="Boore J.L."/>
            <person name="Grigoriev I.V."/>
            <person name="Lindberg D.R."/>
            <person name="Seaver E.C."/>
            <person name="Weisblat D.A."/>
            <person name="Putnam N.H."/>
            <person name="Rokhsar D.S."/>
        </authorList>
    </citation>
    <scope>NUCLEOTIDE SEQUENCE</scope>
</reference>
<dbReference type="GeneID" id="20197852"/>
<reference evidence="13" key="3">
    <citation type="submission" date="2015-06" db="UniProtKB">
        <authorList>
            <consortium name="EnsemblMetazoa"/>
        </authorList>
    </citation>
    <scope>IDENTIFICATION</scope>
</reference>
<dbReference type="InterPro" id="IPR013320">
    <property type="entry name" value="ConA-like_dom_sf"/>
</dbReference>
<dbReference type="RefSeq" id="XP_009008709.1">
    <property type="nucleotide sequence ID" value="XM_009010461.1"/>
</dbReference>
<keyword evidence="2" id="KW-0964">Secreted</keyword>
<dbReference type="SMART" id="SM01411">
    <property type="entry name" value="Ephrin_rec_like"/>
    <property type="match status" value="2"/>
</dbReference>
<keyword evidence="3" id="KW-0272">Extracellular matrix</keyword>
<dbReference type="GO" id="GO:0007399">
    <property type="term" value="P:nervous system development"/>
    <property type="evidence" value="ECO:0007669"/>
    <property type="project" value="UniProtKB-ARBA"/>
</dbReference>
<dbReference type="FunFam" id="2.10.25.10:FF:000004">
    <property type="entry name" value="Neurogenic locus notch 1"/>
    <property type="match status" value="1"/>
</dbReference>
<dbReference type="InterPro" id="IPR000152">
    <property type="entry name" value="EGF-type_Asp/Asn_hydroxyl_site"/>
</dbReference>
<evidence type="ECO:0000256" key="4">
    <source>
        <dbReference type="ARBA" id="ARBA00022536"/>
    </source>
</evidence>